<organism evidence="1 2">
    <name type="scientific">Methylobacterium pseudosasicola</name>
    <dbReference type="NCBI Taxonomy" id="582667"/>
    <lineage>
        <taxon>Bacteria</taxon>
        <taxon>Pseudomonadati</taxon>
        <taxon>Pseudomonadota</taxon>
        <taxon>Alphaproteobacteria</taxon>
        <taxon>Hyphomicrobiales</taxon>
        <taxon>Methylobacteriaceae</taxon>
        <taxon>Methylobacterium</taxon>
    </lineage>
</organism>
<sequence>MAVLIASRVHDVLLGVWLMGATGHSVELRWIMAALFSLREFDTDHV</sequence>
<evidence type="ECO:0000313" key="1">
    <source>
        <dbReference type="EMBL" id="SFM95081.1"/>
    </source>
</evidence>
<reference evidence="2" key="1">
    <citation type="submission" date="2016-10" db="EMBL/GenBank/DDBJ databases">
        <authorList>
            <person name="Varghese N."/>
            <person name="Submissions S."/>
        </authorList>
    </citation>
    <scope>NUCLEOTIDE SEQUENCE [LARGE SCALE GENOMIC DNA]</scope>
    <source>
        <strain evidence="2">BL36</strain>
    </source>
</reference>
<gene>
    <name evidence="1" type="ORF">SAMN05192568_10845</name>
</gene>
<dbReference type="Proteomes" id="UP000199048">
    <property type="component" value="Unassembled WGS sequence"/>
</dbReference>
<dbReference type="AlphaFoldDB" id="A0A1I4V1U0"/>
<name>A0A1I4V1U0_9HYPH</name>
<evidence type="ECO:0000313" key="2">
    <source>
        <dbReference type="Proteomes" id="UP000199048"/>
    </source>
</evidence>
<keyword evidence="2" id="KW-1185">Reference proteome</keyword>
<protein>
    <submittedName>
        <fullName evidence="1">Uncharacterized protein</fullName>
    </submittedName>
</protein>
<proteinExistence type="predicted"/>
<accession>A0A1I4V1U0</accession>
<dbReference type="EMBL" id="FOTK01000084">
    <property type="protein sequence ID" value="SFM95081.1"/>
    <property type="molecule type" value="Genomic_DNA"/>
</dbReference>